<accession>A0A0A1W000</accession>
<gene>
    <name evidence="2" type="ORF">N44_04019</name>
</gene>
<dbReference type="Proteomes" id="UP000030321">
    <property type="component" value="Unassembled WGS sequence"/>
</dbReference>
<comment type="caution">
    <text evidence="2">The sequence shown here is derived from an EMBL/GenBank/DDBJ whole genome shotgun (WGS) entry which is preliminary data.</text>
</comment>
<name>A0A0A1W000_MICAE</name>
<sequence>MKSKSASHCRDREGNLGTFSLKIGKTPHPAPGKNFLPQTLATVPQLPLAP</sequence>
<protein>
    <submittedName>
        <fullName evidence="2">Uncharacterized protein</fullName>
    </submittedName>
</protein>
<dbReference type="AlphaFoldDB" id="A0A0A1W000"/>
<dbReference type="EMBL" id="BBPA01000068">
    <property type="protein sequence ID" value="GAL95164.1"/>
    <property type="molecule type" value="Genomic_DNA"/>
</dbReference>
<evidence type="ECO:0000313" key="2">
    <source>
        <dbReference type="EMBL" id="GAL95164.1"/>
    </source>
</evidence>
<organism evidence="2 3">
    <name type="scientific">Microcystis aeruginosa NIES-44</name>
    <dbReference type="NCBI Taxonomy" id="449439"/>
    <lineage>
        <taxon>Bacteria</taxon>
        <taxon>Bacillati</taxon>
        <taxon>Cyanobacteriota</taxon>
        <taxon>Cyanophyceae</taxon>
        <taxon>Oscillatoriophycideae</taxon>
        <taxon>Chroococcales</taxon>
        <taxon>Microcystaceae</taxon>
        <taxon>Microcystis</taxon>
    </lineage>
</organism>
<evidence type="ECO:0000313" key="3">
    <source>
        <dbReference type="Proteomes" id="UP000030321"/>
    </source>
</evidence>
<feature type="region of interest" description="Disordered" evidence="1">
    <location>
        <begin position="1"/>
        <end position="50"/>
    </location>
</feature>
<proteinExistence type="predicted"/>
<reference evidence="3" key="1">
    <citation type="journal article" date="2015" name="Genome">
        <title>Whole Genome Sequence of the Non-Microcystin-Producing Microcystis aeruginosa Strain NIES-44.</title>
        <authorList>
            <person name="Okano K."/>
            <person name="Miyata N."/>
            <person name="Ozaki Y."/>
        </authorList>
    </citation>
    <scope>NUCLEOTIDE SEQUENCE [LARGE SCALE GENOMIC DNA]</scope>
    <source>
        <strain evidence="3">NIES-44</strain>
    </source>
</reference>
<evidence type="ECO:0000256" key="1">
    <source>
        <dbReference type="SAM" id="MobiDB-lite"/>
    </source>
</evidence>